<protein>
    <submittedName>
        <fullName evidence="2">Uncharacterized protein</fullName>
    </submittedName>
</protein>
<feature type="compositionally biased region" description="Basic and acidic residues" evidence="1">
    <location>
        <begin position="407"/>
        <end position="422"/>
    </location>
</feature>
<sequence>MSVLLRGHLRFPPYARRSRSPGPWETTRSGTFARDIVSREAVETILVIVARVAGAGWITICVNPPALGRLGSQTEAQLGEEIVMEMAEQYEKAGGRAEEFIVEFGDQGTDFREFRYSGEHLCSPKDLERLVEKEVVEQRTGRAFVRYCCLDNDGHPQGEAWSRFLRAADTCNKTGCRVGLQHLLSTDDYYDHWAGDNLVDTDACIVRMCAGDASKCLVRWLADPSHIQVHVSRWQVTSATDMVGNPISRPLGLQLFREGVLRQQALKAARSNASGREAPRASGVSRERRLSRDEKEEANSRALDSEEARKAAGSSLAGDLSRGLRDELGVGEDSEADFGALLRERASGQKGRGSERCAREEDVEESELPPPMFPTKFPKGGGTGLGDAESSHEPVGSADRSRAKRHEKVESEGRKAREDDSRGGIGAGLAARASALSKGEEKVKAAKEEVPSEDDSGGRVRRKGSSSSRSSGGRSSRAENEDFRSGSRGMDSVGNLARLKPGYLLRSGLRGINSLMGERVLGARNVREMQTLALALDALLDGRLESVGEILFQRLKAIDMAIGDGMREKELLARAAVRAKRLHDATRVNSPSPFRRAPSESGRGSALKVRFKEGPEGKREAGVRLQSRSRSRIPVNLRGRQSLSIDGNHAAAEEAQQEKSEEDGEQKKARPSARKRRRAGEWWKKQTAGGQGEASASAAAKVANWAPRVVTLPKWKAEAAAAKRTALKVKTSAVEEDSTSPTRQRDVLPLWHQEETVQEVVQGLEERGVSKRKRRAAEQDQWEAGARLTYTGEVTCAAERLSLAQVVPGLPPEIKDLVIPKARVLVEDLSEWYSIAAEMVQRRIGKPIAESEIFVAQGRRLLNGAFGVRKAGQFLEDGRPVLRLIMALRPANIVMRQIPGGMATLIGSAGWGSLRVQVGEEFLISGDDLTCAFYLFRIPDCWSPFLAFELPVPWAALGVARGLTTYIASTILPMDWGSSAGVMQAVGRYLALSPGPGGAGADPMGELRRGQLGGDERLRWSIYLDDLTVLRKIVALWEKGKRGQIDALQILLRQAYDYHGIPWSQDKAVEGVSKAERLGAVLDGEVGRLGPVTQRQLDLLQLAVWLIGARFARLRHLRFYAGRDLECRCIRCRRCLFSAFDSLWSLIASGGPRGELPWSVAVEMLVSSCLTPARFYDFRSRVVGEATVSDASEYGGDFCVSRNLSAAGRREAEEVQAAGSAEGTGSPAEALTRAFLARAEYRGSDIRLDLQTQLEDLKLHRVGINPDRWEWKVVTGWPWKRDNHINILELRAYLAVLAWRGRSSERHHTTWLYLIDSQVALSVAVKRRSSSRALN</sequence>
<feature type="region of interest" description="Disordered" evidence="1">
    <location>
        <begin position="343"/>
        <end position="492"/>
    </location>
</feature>
<accession>A0A813G549</accession>
<evidence type="ECO:0000313" key="2">
    <source>
        <dbReference type="EMBL" id="CAE8621724.1"/>
    </source>
</evidence>
<feature type="region of interest" description="Disordered" evidence="1">
    <location>
        <begin position="268"/>
        <end position="319"/>
    </location>
</feature>
<gene>
    <name evidence="2" type="ORF">PGLA1383_LOCUS39245</name>
</gene>
<feature type="compositionally biased region" description="Basic and acidic residues" evidence="1">
    <location>
        <begin position="285"/>
        <end position="310"/>
    </location>
</feature>
<feature type="compositionally biased region" description="Low complexity" evidence="1">
    <location>
        <begin position="465"/>
        <end position="475"/>
    </location>
</feature>
<proteinExistence type="predicted"/>
<organism evidence="2 3">
    <name type="scientific">Polarella glacialis</name>
    <name type="common">Dinoflagellate</name>
    <dbReference type="NCBI Taxonomy" id="89957"/>
    <lineage>
        <taxon>Eukaryota</taxon>
        <taxon>Sar</taxon>
        <taxon>Alveolata</taxon>
        <taxon>Dinophyceae</taxon>
        <taxon>Suessiales</taxon>
        <taxon>Suessiaceae</taxon>
        <taxon>Polarella</taxon>
    </lineage>
</organism>
<name>A0A813G549_POLGL</name>
<comment type="caution">
    <text evidence="2">The sequence shown here is derived from an EMBL/GenBank/DDBJ whole genome shotgun (WGS) entry which is preliminary data.</text>
</comment>
<feature type="compositionally biased region" description="Basic and acidic residues" evidence="1">
    <location>
        <begin position="610"/>
        <end position="622"/>
    </location>
</feature>
<feature type="compositionally biased region" description="Basic and acidic residues" evidence="1">
    <location>
        <begin position="343"/>
        <end position="360"/>
    </location>
</feature>
<keyword evidence="3" id="KW-1185">Reference proteome</keyword>
<dbReference type="OrthoDB" id="460030at2759"/>
<reference evidence="2" key="1">
    <citation type="submission" date="2021-02" db="EMBL/GenBank/DDBJ databases">
        <authorList>
            <person name="Dougan E. K."/>
            <person name="Rhodes N."/>
            <person name="Thang M."/>
            <person name="Chan C."/>
        </authorList>
    </citation>
    <scope>NUCLEOTIDE SEQUENCE</scope>
</reference>
<evidence type="ECO:0000313" key="3">
    <source>
        <dbReference type="Proteomes" id="UP000654075"/>
    </source>
</evidence>
<feature type="compositionally biased region" description="Basic residues" evidence="1">
    <location>
        <begin position="669"/>
        <end position="678"/>
    </location>
</feature>
<dbReference type="EMBL" id="CAJNNV010027802">
    <property type="protein sequence ID" value="CAE8621724.1"/>
    <property type="molecule type" value="Genomic_DNA"/>
</dbReference>
<feature type="non-terminal residue" evidence="2">
    <location>
        <position position="1"/>
    </location>
</feature>
<feature type="region of interest" description="Disordered" evidence="1">
    <location>
        <begin position="584"/>
        <end position="696"/>
    </location>
</feature>
<feature type="compositionally biased region" description="Low complexity" evidence="1">
    <location>
        <begin position="428"/>
        <end position="437"/>
    </location>
</feature>
<evidence type="ECO:0000256" key="1">
    <source>
        <dbReference type="SAM" id="MobiDB-lite"/>
    </source>
</evidence>
<feature type="compositionally biased region" description="Basic and acidic residues" evidence="1">
    <location>
        <begin position="476"/>
        <end position="485"/>
    </location>
</feature>
<dbReference type="Proteomes" id="UP000654075">
    <property type="component" value="Unassembled WGS sequence"/>
</dbReference>
<feature type="compositionally biased region" description="Basic and acidic residues" evidence="1">
    <location>
        <begin position="438"/>
        <end position="450"/>
    </location>
</feature>